<dbReference type="Proteomes" id="UP000198609">
    <property type="component" value="Unassembled WGS sequence"/>
</dbReference>
<sequence length="30" mass="3278">MHTTEGWQDEAVQITAILFDGLRFGAQNAG</sequence>
<evidence type="ECO:0000313" key="2">
    <source>
        <dbReference type="Proteomes" id="UP000198609"/>
    </source>
</evidence>
<evidence type="ECO:0000313" key="1">
    <source>
        <dbReference type="EMBL" id="SED29746.1"/>
    </source>
</evidence>
<gene>
    <name evidence="1" type="ORF">SAMN04490356_7857</name>
</gene>
<dbReference type="AlphaFoldDB" id="A0A1H4ZHK9"/>
<accession>A0A1H4ZHK9</accession>
<proteinExistence type="predicted"/>
<protein>
    <submittedName>
        <fullName evidence="1">Uncharacterized protein</fullName>
    </submittedName>
</protein>
<reference evidence="2" key="1">
    <citation type="submission" date="2016-10" db="EMBL/GenBank/DDBJ databases">
        <authorList>
            <person name="Varghese N."/>
            <person name="Submissions S."/>
        </authorList>
    </citation>
    <scope>NUCLEOTIDE SEQUENCE [LARGE SCALE GENOMIC DNA]</scope>
    <source>
        <strain evidence="2">DSM 40318</strain>
    </source>
</reference>
<keyword evidence="2" id="KW-1185">Reference proteome</keyword>
<dbReference type="EMBL" id="FNST01000002">
    <property type="protein sequence ID" value="SED29746.1"/>
    <property type="molecule type" value="Genomic_DNA"/>
</dbReference>
<name>A0A1H4ZHK9_STRMJ</name>
<organism evidence="1 2">
    <name type="scientific">Streptomyces melanosporofaciens</name>
    <dbReference type="NCBI Taxonomy" id="67327"/>
    <lineage>
        <taxon>Bacteria</taxon>
        <taxon>Bacillati</taxon>
        <taxon>Actinomycetota</taxon>
        <taxon>Actinomycetes</taxon>
        <taxon>Kitasatosporales</taxon>
        <taxon>Streptomycetaceae</taxon>
        <taxon>Streptomyces</taxon>
        <taxon>Streptomyces violaceusniger group</taxon>
    </lineage>
</organism>